<keyword evidence="10" id="KW-1185">Reference proteome</keyword>
<comment type="similarity">
    <text evidence="2">Belongs to the mitochondrion-specific ribosomal protein mL53 family.</text>
</comment>
<evidence type="ECO:0000313" key="10">
    <source>
        <dbReference type="Proteomes" id="UP000095751"/>
    </source>
</evidence>
<gene>
    <name evidence="9" type="ORF">FRACYDRAFT_186261</name>
</gene>
<dbReference type="InParanoid" id="A0A1E7FFI2"/>
<evidence type="ECO:0000256" key="4">
    <source>
        <dbReference type="ARBA" id="ARBA00022980"/>
    </source>
</evidence>
<reference evidence="9 10" key="1">
    <citation type="submission" date="2016-09" db="EMBL/GenBank/DDBJ databases">
        <title>Extensive genetic diversity and differential bi-allelic expression allows diatom success in the polar Southern Ocean.</title>
        <authorList>
            <consortium name="DOE Joint Genome Institute"/>
            <person name="Mock T."/>
            <person name="Otillar R.P."/>
            <person name="Strauss J."/>
            <person name="Dupont C."/>
            <person name="Frickenhaus S."/>
            <person name="Maumus F."/>
            <person name="Mcmullan M."/>
            <person name="Sanges R."/>
            <person name="Schmutz J."/>
            <person name="Toseland A."/>
            <person name="Valas R."/>
            <person name="Veluchamy A."/>
            <person name="Ward B.J."/>
            <person name="Allen A."/>
            <person name="Barry K."/>
            <person name="Falciatore A."/>
            <person name="Ferrante M."/>
            <person name="Fortunato A.E."/>
            <person name="Gloeckner G."/>
            <person name="Gruber A."/>
            <person name="Hipkin R."/>
            <person name="Janech M."/>
            <person name="Kroth P."/>
            <person name="Leese F."/>
            <person name="Lindquist E."/>
            <person name="Lyon B.R."/>
            <person name="Martin J."/>
            <person name="Mayer C."/>
            <person name="Parker M."/>
            <person name="Quesneville H."/>
            <person name="Raymond J."/>
            <person name="Uhlig C."/>
            <person name="Valentin K.U."/>
            <person name="Worden A.Z."/>
            <person name="Armbrust E.V."/>
            <person name="Bowler C."/>
            <person name="Green B."/>
            <person name="Moulton V."/>
            <person name="Van Oosterhout C."/>
            <person name="Grigoriev I."/>
        </authorList>
    </citation>
    <scope>NUCLEOTIDE SEQUENCE [LARGE SCALE GENOMIC DNA]</scope>
    <source>
        <strain evidence="9 10">CCMP1102</strain>
    </source>
</reference>
<name>A0A1E7FFI2_9STRA</name>
<protein>
    <recommendedName>
        <fullName evidence="7">Large ribosomal subunit protein mL53</fullName>
    </recommendedName>
    <alternativeName>
        <fullName evidence="8">39S ribosomal protein L53, mitochondrial</fullName>
    </alternativeName>
</protein>
<keyword evidence="6" id="KW-0687">Ribonucleoprotein</keyword>
<accession>A0A1E7FFI2</accession>
<dbReference type="EMBL" id="KV784358">
    <property type="protein sequence ID" value="OEU16805.1"/>
    <property type="molecule type" value="Genomic_DNA"/>
</dbReference>
<organism evidence="9 10">
    <name type="scientific">Fragilariopsis cylindrus CCMP1102</name>
    <dbReference type="NCBI Taxonomy" id="635003"/>
    <lineage>
        <taxon>Eukaryota</taxon>
        <taxon>Sar</taxon>
        <taxon>Stramenopiles</taxon>
        <taxon>Ochrophyta</taxon>
        <taxon>Bacillariophyta</taxon>
        <taxon>Bacillariophyceae</taxon>
        <taxon>Bacillariophycidae</taxon>
        <taxon>Bacillariales</taxon>
        <taxon>Bacillariaceae</taxon>
        <taxon>Fragilariopsis</taxon>
    </lineage>
</organism>
<dbReference type="KEGG" id="fcy:FRACYDRAFT_186261"/>
<keyword evidence="4" id="KW-0689">Ribosomal protein</keyword>
<evidence type="ECO:0000256" key="7">
    <source>
        <dbReference type="ARBA" id="ARBA00035180"/>
    </source>
</evidence>
<proteinExistence type="inferred from homology"/>
<sequence length="114" mass="13388">MPIKFTKETSSRLFKYVKTVDIRFNPFDNRTASAREIWRQMQSTRYYKANPKLKINTEVLGTAAAPEVVFKLIDDTVKRFDSRHYTANEIFFDVHLSLENLNNEFEMSGKSLDD</sequence>
<comment type="subcellular location">
    <subcellularLocation>
        <location evidence="1">Mitochondrion</location>
    </subcellularLocation>
</comment>
<dbReference type="InterPro" id="IPR019716">
    <property type="entry name" value="Ribosomal_mL53"/>
</dbReference>
<evidence type="ECO:0000313" key="9">
    <source>
        <dbReference type="EMBL" id="OEU16805.1"/>
    </source>
</evidence>
<dbReference type="PANTHER" id="PTHR33618">
    <property type="entry name" value="39S RIBOSOMAL PROTEIN L53, MITOCHONDRIAL"/>
    <property type="match status" value="1"/>
</dbReference>
<keyword evidence="5" id="KW-0496">Mitochondrion</keyword>
<keyword evidence="3" id="KW-0809">Transit peptide</keyword>
<dbReference type="InterPro" id="IPR052473">
    <property type="entry name" value="mtLSU_mL53"/>
</dbReference>
<dbReference type="GO" id="GO:0005762">
    <property type="term" value="C:mitochondrial large ribosomal subunit"/>
    <property type="evidence" value="ECO:0007669"/>
    <property type="project" value="TreeGrafter"/>
</dbReference>
<dbReference type="PANTHER" id="PTHR33618:SF1">
    <property type="entry name" value="LARGE RIBOSOMAL SUBUNIT PROTEIN ML53"/>
    <property type="match status" value="1"/>
</dbReference>
<dbReference type="Gene3D" id="3.40.30.10">
    <property type="entry name" value="Glutaredoxin"/>
    <property type="match status" value="1"/>
</dbReference>
<evidence type="ECO:0000256" key="6">
    <source>
        <dbReference type="ARBA" id="ARBA00023274"/>
    </source>
</evidence>
<dbReference type="AlphaFoldDB" id="A0A1E7FFI2"/>
<evidence type="ECO:0000256" key="5">
    <source>
        <dbReference type="ARBA" id="ARBA00023128"/>
    </source>
</evidence>
<dbReference type="OrthoDB" id="35450at2759"/>
<evidence type="ECO:0000256" key="1">
    <source>
        <dbReference type="ARBA" id="ARBA00004173"/>
    </source>
</evidence>
<evidence type="ECO:0000256" key="8">
    <source>
        <dbReference type="ARBA" id="ARBA00042721"/>
    </source>
</evidence>
<evidence type="ECO:0000256" key="3">
    <source>
        <dbReference type="ARBA" id="ARBA00022946"/>
    </source>
</evidence>
<evidence type="ECO:0000256" key="2">
    <source>
        <dbReference type="ARBA" id="ARBA00005557"/>
    </source>
</evidence>
<dbReference type="Pfam" id="PF10780">
    <property type="entry name" value="MRP_L53"/>
    <property type="match status" value="1"/>
</dbReference>
<dbReference type="Proteomes" id="UP000095751">
    <property type="component" value="Unassembled WGS sequence"/>
</dbReference>